<evidence type="ECO:0000256" key="2">
    <source>
        <dbReference type="ARBA" id="ARBA00009592"/>
    </source>
</evidence>
<sequence>MASTDRDVLVALYNATEGANWQNSINWGTDADLSQWFGVTVNHQGRVVRLDLSFNNLRGHIPPELGNLAALQRLGLDNNVLSGPIPVELGRLALLEHLSLGGNELAGPIPRELGNLAALQRLDLEGNGLSGRIPPELGALSELQVLALHNNKLTGPIPSELGHLSALKRLYLSNNQLSGRIPPELGALSELRVLALDNNKLTGKIPEELGKLTALKELFLNHNQLSGRIPEELGKLTALQELVLFSNQLSGRAPNVLCSVNAWYLVLLDMCPINRNIPKELGALNKLETLDIHSNQLSGLWHALGQDETGSMAAGPGTLPVPLACLLDSLERIYRLSVAQNPWESPPDAIVVGGIPAVRAYFEAIYMGGTTAVTRPLKVVIVGKETVGKTSLRRSIKTGKPCMTRGGGEESTVHVDVEDHDLDGHPIRMFDCAGQVVYYGLLQLFLTPRAVYLLVWDAAKASEMEGLNLEDLAIAPWLRHLTFRVPDASVILVGNKCDRVVRTRRTAVAVDVEHESRQWLESWIEIARGHQPRGISLEDGVSLVSCAASGVGAVAPSFGRRSGWPCDKSTPGLFHRIIYDSTDDTRVVTMRLPESYRLALEMLEELASCSRSKTEQQTRGITRAILEEKWQAKVAEMNRAGTSVAAPDAAMAGAILIRKWEGGLVEYGSYVFLDVEWFATVLDPLFCHKRDSYGKIDLGGIRVMDVDSLDRLDEEHVLEPQLAEDLWGPVLAPHLLLALKSAGLTFPLSNDSNGGLVILLRMDTKPPPDYGIKLKEKDQANKFDLRLVVECSFRLGLPPGFVERLLARCCHLGLPYPFWRYGALIVGKGAEERMFSLSLEYSEARKILTVEVSGGHTEVFAWAALSKVLSVTIKMLLEFPGLPCRTTFFCPLHKTNGMKIRTKDARPGSCLVGESDFCKLCQDRSAAVGLVAVALQVVEFSDEKFFDEQLREQFAGKVALQGCASWPGSNSEVSGPAPVHISPSGQASAQTSSSSQAPAETSSSSQGSRTPWYQDVKTFVGAASLVCLAVFGVFHDEEDDDPRLWGVFLGLGMLLVGVEFGLIAREYKLLCFTPRAEAASAGNERRGETRV</sequence>
<keyword evidence="8" id="KW-0472">Membrane</keyword>
<accession>D7FJV1</accession>
<proteinExistence type="inferred from homology"/>
<dbReference type="InterPro" id="IPR032675">
    <property type="entry name" value="LRR_dom_sf"/>
</dbReference>
<protein>
    <submittedName>
        <fullName evidence="11">LRR-GTPase of the ROCO family</fullName>
    </submittedName>
</protein>
<dbReference type="FunFam" id="3.80.10.10:FF:000111">
    <property type="entry name" value="LRR receptor-like serine/threonine-protein kinase ERECTA"/>
    <property type="match status" value="1"/>
</dbReference>
<dbReference type="AlphaFoldDB" id="D7FJV1"/>
<dbReference type="SUPFAM" id="SSF52540">
    <property type="entry name" value="P-loop containing nucleoside triphosphate hydrolases"/>
    <property type="match status" value="1"/>
</dbReference>
<dbReference type="EMBL" id="FN649729">
    <property type="protein sequence ID" value="CBJ29199.1"/>
    <property type="molecule type" value="Genomic_DNA"/>
</dbReference>
<feature type="domain" description="Disease resistance R13L4/SHOC-2-like LRR" evidence="10">
    <location>
        <begin position="88"/>
        <end position="198"/>
    </location>
</feature>
<evidence type="ECO:0000256" key="7">
    <source>
        <dbReference type="ARBA" id="ARBA00022989"/>
    </source>
</evidence>
<dbReference type="Proteomes" id="UP000002630">
    <property type="component" value="Linkage Group LG04"/>
</dbReference>
<dbReference type="eggNOG" id="ENOG502S4YE">
    <property type="taxonomic scope" value="Eukaryota"/>
</dbReference>
<keyword evidence="5" id="KW-0732">Signal</keyword>
<feature type="region of interest" description="Disordered" evidence="9">
    <location>
        <begin position="969"/>
        <end position="1010"/>
    </location>
</feature>
<dbReference type="Pfam" id="PF23598">
    <property type="entry name" value="LRR_14"/>
    <property type="match status" value="1"/>
</dbReference>
<evidence type="ECO:0000256" key="5">
    <source>
        <dbReference type="ARBA" id="ARBA00022729"/>
    </source>
</evidence>
<keyword evidence="6" id="KW-0677">Repeat</keyword>
<comment type="similarity">
    <text evidence="2">Belongs to the RLP family.</text>
</comment>
<dbReference type="EMBL" id="FN647986">
    <property type="protein sequence ID" value="CBJ29199.1"/>
    <property type="molecule type" value="Genomic_DNA"/>
</dbReference>
<name>D7FJV1_ECTSI</name>
<dbReference type="InterPro" id="IPR027417">
    <property type="entry name" value="P-loop_NTPase"/>
</dbReference>
<dbReference type="SUPFAM" id="SSF52058">
    <property type="entry name" value="L domain-like"/>
    <property type="match status" value="1"/>
</dbReference>
<evidence type="ECO:0000256" key="8">
    <source>
        <dbReference type="ARBA" id="ARBA00023136"/>
    </source>
</evidence>
<evidence type="ECO:0000313" key="12">
    <source>
        <dbReference type="Proteomes" id="UP000002630"/>
    </source>
</evidence>
<evidence type="ECO:0000256" key="1">
    <source>
        <dbReference type="ARBA" id="ARBA00004370"/>
    </source>
</evidence>
<evidence type="ECO:0000259" key="10">
    <source>
        <dbReference type="Pfam" id="PF23598"/>
    </source>
</evidence>
<dbReference type="Pfam" id="PF00560">
    <property type="entry name" value="LRR_1"/>
    <property type="match status" value="2"/>
</dbReference>
<dbReference type="STRING" id="2880.D7FJV1"/>
<organism evidence="11 12">
    <name type="scientific">Ectocarpus siliculosus</name>
    <name type="common">Brown alga</name>
    <name type="synonym">Conferva siliculosa</name>
    <dbReference type="NCBI Taxonomy" id="2880"/>
    <lineage>
        <taxon>Eukaryota</taxon>
        <taxon>Sar</taxon>
        <taxon>Stramenopiles</taxon>
        <taxon>Ochrophyta</taxon>
        <taxon>PX clade</taxon>
        <taxon>Phaeophyceae</taxon>
        <taxon>Ectocarpales</taxon>
        <taxon>Ectocarpaceae</taxon>
        <taxon>Ectocarpus</taxon>
    </lineage>
</organism>
<dbReference type="PRINTS" id="PR00449">
    <property type="entry name" value="RASTRNSFRMNG"/>
</dbReference>
<feature type="compositionally biased region" description="Low complexity" evidence="9">
    <location>
        <begin position="982"/>
        <end position="1006"/>
    </location>
</feature>
<keyword evidence="3" id="KW-0433">Leucine-rich repeat</keyword>
<dbReference type="Gene3D" id="3.80.10.10">
    <property type="entry name" value="Ribonuclease Inhibitor"/>
    <property type="match status" value="2"/>
</dbReference>
<evidence type="ECO:0000256" key="6">
    <source>
        <dbReference type="ARBA" id="ARBA00022737"/>
    </source>
</evidence>
<evidence type="ECO:0000256" key="3">
    <source>
        <dbReference type="ARBA" id="ARBA00022614"/>
    </source>
</evidence>
<dbReference type="InParanoid" id="D7FJV1"/>
<dbReference type="OrthoDB" id="676979at2759"/>
<dbReference type="PANTHER" id="PTHR48010:SF5">
    <property type="entry name" value="PROTEIN TOO MANY MOUTHS"/>
    <property type="match status" value="1"/>
</dbReference>
<dbReference type="SMART" id="SM00369">
    <property type="entry name" value="LRR_TYP"/>
    <property type="match status" value="6"/>
</dbReference>
<dbReference type="PANTHER" id="PTHR48010">
    <property type="entry name" value="OS05G0588300 PROTEIN"/>
    <property type="match status" value="1"/>
</dbReference>
<dbReference type="Gene3D" id="3.40.50.300">
    <property type="entry name" value="P-loop containing nucleotide triphosphate hydrolases"/>
    <property type="match status" value="1"/>
</dbReference>
<evidence type="ECO:0000256" key="4">
    <source>
        <dbReference type="ARBA" id="ARBA00022692"/>
    </source>
</evidence>
<gene>
    <name evidence="11" type="ORF">Esi_0138_0012</name>
</gene>
<comment type="subcellular location">
    <subcellularLocation>
        <location evidence="1">Membrane</location>
    </subcellularLocation>
</comment>
<keyword evidence="4" id="KW-0812">Transmembrane</keyword>
<reference evidence="11 12" key="1">
    <citation type="journal article" date="2010" name="Nature">
        <title>The Ectocarpus genome and the independent evolution of multicellularity in brown algae.</title>
        <authorList>
            <person name="Cock J.M."/>
            <person name="Sterck L."/>
            <person name="Rouze P."/>
            <person name="Scornet D."/>
            <person name="Allen A.E."/>
            <person name="Amoutzias G."/>
            <person name="Anthouard V."/>
            <person name="Artiguenave F."/>
            <person name="Aury J.M."/>
            <person name="Badger J.H."/>
            <person name="Beszteri B."/>
            <person name="Billiau K."/>
            <person name="Bonnet E."/>
            <person name="Bothwell J.H."/>
            <person name="Bowler C."/>
            <person name="Boyen C."/>
            <person name="Brownlee C."/>
            <person name="Carrano C.J."/>
            <person name="Charrier B."/>
            <person name="Cho G.Y."/>
            <person name="Coelho S.M."/>
            <person name="Collen J."/>
            <person name="Corre E."/>
            <person name="Da Silva C."/>
            <person name="Delage L."/>
            <person name="Delaroque N."/>
            <person name="Dittami S.M."/>
            <person name="Doulbeau S."/>
            <person name="Elias M."/>
            <person name="Farnham G."/>
            <person name="Gachon C.M."/>
            <person name="Gschloessl B."/>
            <person name="Heesch S."/>
            <person name="Jabbari K."/>
            <person name="Jubin C."/>
            <person name="Kawai H."/>
            <person name="Kimura K."/>
            <person name="Kloareg B."/>
            <person name="Kupper F.C."/>
            <person name="Lang D."/>
            <person name="Le Bail A."/>
            <person name="Leblanc C."/>
            <person name="Lerouge P."/>
            <person name="Lohr M."/>
            <person name="Lopez P.J."/>
            <person name="Martens C."/>
            <person name="Maumus F."/>
            <person name="Michel G."/>
            <person name="Miranda-Saavedra D."/>
            <person name="Morales J."/>
            <person name="Moreau H."/>
            <person name="Motomura T."/>
            <person name="Nagasato C."/>
            <person name="Napoli C.A."/>
            <person name="Nelson D.R."/>
            <person name="Nyvall-Collen P."/>
            <person name="Peters A.F."/>
            <person name="Pommier C."/>
            <person name="Potin P."/>
            <person name="Poulain J."/>
            <person name="Quesneville H."/>
            <person name="Read B."/>
            <person name="Rensing S.A."/>
            <person name="Ritter A."/>
            <person name="Rousvoal S."/>
            <person name="Samanta M."/>
            <person name="Samson G."/>
            <person name="Schroeder D.C."/>
            <person name="Segurens B."/>
            <person name="Strittmatter M."/>
            <person name="Tonon T."/>
            <person name="Tregear J.W."/>
            <person name="Valentin K."/>
            <person name="von Dassow P."/>
            <person name="Yamagishi T."/>
            <person name="Van de Peer Y."/>
            <person name="Wincker P."/>
        </authorList>
    </citation>
    <scope>NUCLEOTIDE SEQUENCE [LARGE SCALE GENOMIC DNA]</scope>
    <source>
        <strain evidence="12">Ec32 / CCAP1310/4</strain>
    </source>
</reference>
<dbReference type="Pfam" id="PF08477">
    <property type="entry name" value="Roc"/>
    <property type="match status" value="1"/>
</dbReference>
<dbReference type="GO" id="GO:0016020">
    <property type="term" value="C:membrane"/>
    <property type="evidence" value="ECO:0007669"/>
    <property type="project" value="UniProtKB-SubCell"/>
</dbReference>
<dbReference type="InterPro" id="IPR001611">
    <property type="entry name" value="Leu-rich_rpt"/>
</dbReference>
<dbReference type="InterPro" id="IPR055414">
    <property type="entry name" value="LRR_R13L4/SHOC2-like"/>
</dbReference>
<keyword evidence="12" id="KW-1185">Reference proteome</keyword>
<dbReference type="InterPro" id="IPR050994">
    <property type="entry name" value="At_inactive_RLKs"/>
</dbReference>
<evidence type="ECO:0000256" key="9">
    <source>
        <dbReference type="SAM" id="MobiDB-lite"/>
    </source>
</evidence>
<dbReference type="FunFam" id="3.80.10.10:FF:000400">
    <property type="entry name" value="Nuclear pore complex protein NUP107"/>
    <property type="match status" value="1"/>
</dbReference>
<dbReference type="InterPro" id="IPR003591">
    <property type="entry name" value="Leu-rich_rpt_typical-subtyp"/>
</dbReference>
<evidence type="ECO:0000313" key="11">
    <source>
        <dbReference type="EMBL" id="CBJ29199.1"/>
    </source>
</evidence>
<keyword evidence="7" id="KW-1133">Transmembrane helix</keyword>